<evidence type="ECO:0000256" key="2">
    <source>
        <dbReference type="SAM" id="MobiDB-lite"/>
    </source>
</evidence>
<dbReference type="GO" id="GO:0019005">
    <property type="term" value="C:SCF ubiquitin ligase complex"/>
    <property type="evidence" value="ECO:0007669"/>
    <property type="project" value="TreeGrafter"/>
</dbReference>
<feature type="region of interest" description="Disordered" evidence="2">
    <location>
        <begin position="1"/>
        <end position="47"/>
    </location>
</feature>
<keyword evidence="1" id="KW-0833">Ubl conjugation pathway</keyword>
<feature type="compositionally biased region" description="Acidic residues" evidence="2">
    <location>
        <begin position="33"/>
        <end position="42"/>
    </location>
</feature>
<dbReference type="InterPro" id="IPR036047">
    <property type="entry name" value="F-box-like_dom_sf"/>
</dbReference>
<reference evidence="5" key="1">
    <citation type="submission" date="2013-10" db="EMBL/GenBank/DDBJ databases">
        <title>Genome sequencing of Onchocerca volvulus.</title>
        <authorList>
            <person name="Cotton J."/>
            <person name="Tsai J."/>
            <person name="Stanley E."/>
            <person name="Tracey A."/>
            <person name="Holroyd N."/>
            <person name="Lustigman S."/>
            <person name="Berriman M."/>
        </authorList>
    </citation>
    <scope>NUCLEOTIDE SEQUENCE</scope>
</reference>
<dbReference type="GO" id="GO:0031146">
    <property type="term" value="P:SCF-dependent proteasomal ubiquitin-dependent protein catabolic process"/>
    <property type="evidence" value="ECO:0007669"/>
    <property type="project" value="TreeGrafter"/>
</dbReference>
<evidence type="ECO:0000313" key="5">
    <source>
        <dbReference type="Proteomes" id="UP000024404"/>
    </source>
</evidence>
<protein>
    <recommendedName>
        <fullName evidence="3">F-box protein Hrt3/FBXO9 C-terminal domain-containing protein</fullName>
    </recommendedName>
</protein>
<name>A0A8R1TQS2_ONCVO</name>
<evidence type="ECO:0000256" key="1">
    <source>
        <dbReference type="ARBA" id="ARBA00022786"/>
    </source>
</evidence>
<dbReference type="OMA" id="RWNRLDF"/>
<keyword evidence="5" id="KW-1185">Reference proteome</keyword>
<organism evidence="4 5">
    <name type="scientific">Onchocerca volvulus</name>
    <dbReference type="NCBI Taxonomy" id="6282"/>
    <lineage>
        <taxon>Eukaryota</taxon>
        <taxon>Metazoa</taxon>
        <taxon>Ecdysozoa</taxon>
        <taxon>Nematoda</taxon>
        <taxon>Chromadorea</taxon>
        <taxon>Rhabditida</taxon>
        <taxon>Spirurina</taxon>
        <taxon>Spiruromorpha</taxon>
        <taxon>Filarioidea</taxon>
        <taxon>Onchocercidae</taxon>
        <taxon>Onchocerca</taxon>
    </lineage>
</organism>
<dbReference type="Proteomes" id="UP000024404">
    <property type="component" value="Unassembled WGS sequence"/>
</dbReference>
<dbReference type="PANTHER" id="PTHR12874:SF29">
    <property type="entry name" value="F-BOX ONLY PROTEIN 9"/>
    <property type="match status" value="1"/>
</dbReference>
<dbReference type="Pfam" id="PF19270">
    <property type="entry name" value="FBO_C"/>
    <property type="match status" value="1"/>
</dbReference>
<dbReference type="GO" id="GO:0005737">
    <property type="term" value="C:cytoplasm"/>
    <property type="evidence" value="ECO:0007669"/>
    <property type="project" value="TreeGrafter"/>
</dbReference>
<dbReference type="InterPro" id="IPR045464">
    <property type="entry name" value="Hrt3/FBXO9_C"/>
</dbReference>
<dbReference type="EnsemblMetazoa" id="OVOC2624.1">
    <property type="protein sequence ID" value="OVOC2624.1"/>
    <property type="gene ID" value="WBGene00239433"/>
</dbReference>
<sequence length="478" mass="55661">MSLEKEIENLKISNEETSEDDSDSESNLVPLFAEDEEDESDESRDPTNVLHFQNSAEATLYNFRKEWKSELDSRLKESNAVSMETRSRHEQQLHDAVTLLIRYATKLFLEGVDFERRGDMWEAVQRYMGAVRMVPDIESKLYSEHSSSNLIESNDRQRSRSRSLCGFHDLEKVLHKRVIEREEFFEPEFSALCSYQISVNVNDTADKPCPVALLPIELLSILMRYIVGNELDVYCLELLSMTSIGFYLLARDEELWRAICRRTFGVKYIDSISFATLPSWRQIFITYPHPYLHGIYIGKMTYLRNGEASFQDQFYKPWHIVVHYRMLKFFADGTVVMIITTEAPAKIVGLLKSKTPRLTGVLFGRYWMAGQDCIAAQFHRRSEKSLHRTRRIQKSLHPFLPYGIVDQKFDMKLHFGDGKKRRAHCVLQLFEYSCTVTYSDGKVSHSYLDTTDHQAYPPLFFSRVKSYVVPEGYDKILA</sequence>
<feature type="domain" description="F-box protein Hrt3/FBXO9 C-terminal" evidence="3">
    <location>
        <begin position="279"/>
        <end position="384"/>
    </location>
</feature>
<accession>A0A8R1TQS2</accession>
<proteinExistence type="predicted"/>
<dbReference type="PANTHER" id="PTHR12874">
    <property type="entry name" value="F-BOX ONLY PROTEIN 48-RELATED"/>
    <property type="match status" value="1"/>
</dbReference>
<evidence type="ECO:0000313" key="4">
    <source>
        <dbReference type="EnsemblMetazoa" id="OVOC2624.1"/>
    </source>
</evidence>
<dbReference type="SUPFAM" id="SSF81383">
    <property type="entry name" value="F-box domain"/>
    <property type="match status" value="1"/>
</dbReference>
<reference evidence="4" key="2">
    <citation type="submission" date="2022-06" db="UniProtKB">
        <authorList>
            <consortium name="EnsemblMetazoa"/>
        </authorList>
    </citation>
    <scope>IDENTIFICATION</scope>
</reference>
<dbReference type="EMBL" id="CMVM020000075">
    <property type="status" value="NOT_ANNOTATED_CDS"/>
    <property type="molecule type" value="Genomic_DNA"/>
</dbReference>
<dbReference type="AlphaFoldDB" id="A0A8R1TQS2"/>
<evidence type="ECO:0000259" key="3">
    <source>
        <dbReference type="Pfam" id="PF19270"/>
    </source>
</evidence>